<comment type="similarity">
    <text evidence="9">Belongs to the peroxiredoxin family. BCP/PrxQ subfamily.</text>
</comment>
<keyword evidence="12" id="KW-0732">Signal</keyword>
<dbReference type="PROSITE" id="PS51352">
    <property type="entry name" value="THIOREDOXIN_2"/>
    <property type="match status" value="1"/>
</dbReference>
<evidence type="ECO:0000256" key="3">
    <source>
        <dbReference type="ARBA" id="ARBA00022559"/>
    </source>
</evidence>
<evidence type="ECO:0000259" key="13">
    <source>
        <dbReference type="PROSITE" id="PS51352"/>
    </source>
</evidence>
<evidence type="ECO:0000256" key="10">
    <source>
        <dbReference type="ARBA" id="ARBA00042639"/>
    </source>
</evidence>
<keyword evidence="5" id="KW-0560">Oxidoreductase</keyword>
<dbReference type="InterPro" id="IPR036249">
    <property type="entry name" value="Thioredoxin-like_sf"/>
</dbReference>
<name>A0A0B3YHX0_9ALTE</name>
<dbReference type="GO" id="GO:0008379">
    <property type="term" value="F:thioredoxin peroxidase activity"/>
    <property type="evidence" value="ECO:0007669"/>
    <property type="project" value="TreeGrafter"/>
</dbReference>
<evidence type="ECO:0000313" key="14">
    <source>
        <dbReference type="EMBL" id="KHT54182.1"/>
    </source>
</evidence>
<dbReference type="InterPro" id="IPR013766">
    <property type="entry name" value="Thioredoxin_domain"/>
</dbReference>
<sequence length="213" mass="23529">MKRLVAMAMLMFACIAGASNAYALDRGTIAEDADSVTPLLNGQVAPKATLKMADGSPVSLQALTMQKPSIVLFYRGGWCPYCNEQLAQLKDIEKDLVDMGYQILAISPESPERLQEQKLETEFLVTLLSDDKLDTIREFGVGFYLDTVTELKYKTYGINLTKDESGNSVLPAPSIFMLNKKGQVLFSYVNPDFKVRPSADLVLAVAETLKKEM</sequence>
<feature type="chain" id="PRO_5002099747" description="thioredoxin-dependent peroxiredoxin" evidence="12">
    <location>
        <begin position="24"/>
        <end position="213"/>
    </location>
</feature>
<dbReference type="InterPro" id="IPR000866">
    <property type="entry name" value="AhpC/TSA"/>
</dbReference>
<keyword evidence="7" id="KW-0676">Redox-active center</keyword>
<accession>A0A0B3YHX0</accession>
<evidence type="ECO:0000256" key="7">
    <source>
        <dbReference type="ARBA" id="ARBA00023284"/>
    </source>
</evidence>
<reference evidence="14 15" key="1">
    <citation type="submission" date="2014-12" db="EMBL/GenBank/DDBJ databases">
        <title>Genome sequencing of Alteromonas marina AD001.</title>
        <authorList>
            <person name="Adrian T.G.S."/>
            <person name="Chan K.G."/>
        </authorList>
    </citation>
    <scope>NUCLEOTIDE SEQUENCE [LARGE SCALE GENOMIC DNA]</scope>
    <source>
        <strain evidence="14 15">AD001</strain>
    </source>
</reference>
<dbReference type="Proteomes" id="UP000031197">
    <property type="component" value="Unassembled WGS sequence"/>
</dbReference>
<comment type="catalytic activity">
    <reaction evidence="11">
        <text>a hydroperoxide + [thioredoxin]-dithiol = an alcohol + [thioredoxin]-disulfide + H2O</text>
        <dbReference type="Rhea" id="RHEA:62620"/>
        <dbReference type="Rhea" id="RHEA-COMP:10698"/>
        <dbReference type="Rhea" id="RHEA-COMP:10700"/>
        <dbReference type="ChEBI" id="CHEBI:15377"/>
        <dbReference type="ChEBI" id="CHEBI:29950"/>
        <dbReference type="ChEBI" id="CHEBI:30879"/>
        <dbReference type="ChEBI" id="CHEBI:35924"/>
        <dbReference type="ChEBI" id="CHEBI:50058"/>
        <dbReference type="EC" id="1.11.1.24"/>
    </reaction>
</comment>
<dbReference type="GO" id="GO:0045454">
    <property type="term" value="P:cell redox homeostasis"/>
    <property type="evidence" value="ECO:0007669"/>
    <property type="project" value="TreeGrafter"/>
</dbReference>
<evidence type="ECO:0000256" key="11">
    <source>
        <dbReference type="ARBA" id="ARBA00049091"/>
    </source>
</evidence>
<feature type="signal peptide" evidence="12">
    <location>
        <begin position="1"/>
        <end position="23"/>
    </location>
</feature>
<dbReference type="PANTHER" id="PTHR42801:SF7">
    <property type="entry name" value="SLL1159 PROTEIN"/>
    <property type="match status" value="1"/>
</dbReference>
<dbReference type="GO" id="GO:0005737">
    <property type="term" value="C:cytoplasm"/>
    <property type="evidence" value="ECO:0007669"/>
    <property type="project" value="TreeGrafter"/>
</dbReference>
<dbReference type="RefSeq" id="WP_039218454.1">
    <property type="nucleotide sequence ID" value="NZ_JWLW01000012.1"/>
</dbReference>
<comment type="function">
    <text evidence="1">Thiol-specific peroxidase that catalyzes the reduction of hydrogen peroxide and organic hydroperoxides to water and alcohols, respectively. Plays a role in cell protection against oxidative stress by detoxifying peroxides and as sensor of hydrogen peroxide-mediated signaling events.</text>
</comment>
<keyword evidence="3" id="KW-0575">Peroxidase</keyword>
<evidence type="ECO:0000256" key="2">
    <source>
        <dbReference type="ARBA" id="ARBA00013017"/>
    </source>
</evidence>
<keyword evidence="6" id="KW-1015">Disulfide bond</keyword>
<evidence type="ECO:0000256" key="9">
    <source>
        <dbReference type="ARBA" id="ARBA00038489"/>
    </source>
</evidence>
<evidence type="ECO:0000313" key="15">
    <source>
        <dbReference type="Proteomes" id="UP000031197"/>
    </source>
</evidence>
<evidence type="ECO:0000256" key="5">
    <source>
        <dbReference type="ARBA" id="ARBA00023002"/>
    </source>
</evidence>
<evidence type="ECO:0000256" key="1">
    <source>
        <dbReference type="ARBA" id="ARBA00003330"/>
    </source>
</evidence>
<dbReference type="EMBL" id="JWLW01000012">
    <property type="protein sequence ID" value="KHT54182.1"/>
    <property type="molecule type" value="Genomic_DNA"/>
</dbReference>
<dbReference type="OrthoDB" id="9809746at2"/>
<dbReference type="InterPro" id="IPR050924">
    <property type="entry name" value="Peroxiredoxin_BCP/PrxQ"/>
</dbReference>
<protein>
    <recommendedName>
        <fullName evidence="2">thioredoxin-dependent peroxiredoxin</fullName>
        <ecNumber evidence="2">1.11.1.24</ecNumber>
    </recommendedName>
    <alternativeName>
        <fullName evidence="8">Thioredoxin peroxidase</fullName>
    </alternativeName>
    <alternativeName>
        <fullName evidence="10">Thioredoxin-dependent peroxiredoxin Bcp</fullName>
    </alternativeName>
</protein>
<dbReference type="Gene3D" id="3.40.30.10">
    <property type="entry name" value="Glutaredoxin"/>
    <property type="match status" value="1"/>
</dbReference>
<evidence type="ECO:0000256" key="6">
    <source>
        <dbReference type="ARBA" id="ARBA00023157"/>
    </source>
</evidence>
<keyword evidence="4" id="KW-0049">Antioxidant</keyword>
<evidence type="ECO:0000256" key="4">
    <source>
        <dbReference type="ARBA" id="ARBA00022862"/>
    </source>
</evidence>
<dbReference type="Pfam" id="PF00578">
    <property type="entry name" value="AhpC-TSA"/>
    <property type="match status" value="1"/>
</dbReference>
<dbReference type="EC" id="1.11.1.24" evidence="2"/>
<comment type="caution">
    <text evidence="14">The sequence shown here is derived from an EMBL/GenBank/DDBJ whole genome shotgun (WGS) entry which is preliminary data.</text>
</comment>
<organism evidence="14 15">
    <name type="scientific">Alteromonas marina</name>
    <dbReference type="NCBI Taxonomy" id="203795"/>
    <lineage>
        <taxon>Bacteria</taxon>
        <taxon>Pseudomonadati</taxon>
        <taxon>Pseudomonadota</taxon>
        <taxon>Gammaproteobacteria</taxon>
        <taxon>Alteromonadales</taxon>
        <taxon>Alteromonadaceae</taxon>
        <taxon>Alteromonas/Salinimonas group</taxon>
        <taxon>Alteromonas</taxon>
    </lineage>
</organism>
<gene>
    <name evidence="14" type="ORF">RJ41_06520</name>
</gene>
<dbReference type="CDD" id="cd02970">
    <property type="entry name" value="PRX_like2"/>
    <property type="match status" value="1"/>
</dbReference>
<evidence type="ECO:0000256" key="12">
    <source>
        <dbReference type="SAM" id="SignalP"/>
    </source>
</evidence>
<dbReference type="PANTHER" id="PTHR42801">
    <property type="entry name" value="THIOREDOXIN-DEPENDENT PEROXIDE REDUCTASE"/>
    <property type="match status" value="1"/>
</dbReference>
<proteinExistence type="inferred from homology"/>
<dbReference type="AlphaFoldDB" id="A0A0B3YHX0"/>
<keyword evidence="15" id="KW-1185">Reference proteome</keyword>
<dbReference type="GO" id="GO:0034599">
    <property type="term" value="P:cellular response to oxidative stress"/>
    <property type="evidence" value="ECO:0007669"/>
    <property type="project" value="TreeGrafter"/>
</dbReference>
<dbReference type="SUPFAM" id="SSF52833">
    <property type="entry name" value="Thioredoxin-like"/>
    <property type="match status" value="1"/>
</dbReference>
<feature type="domain" description="Thioredoxin" evidence="13">
    <location>
        <begin position="39"/>
        <end position="211"/>
    </location>
</feature>
<evidence type="ECO:0000256" key="8">
    <source>
        <dbReference type="ARBA" id="ARBA00032824"/>
    </source>
</evidence>